<dbReference type="OrthoDB" id="8449249at2"/>
<evidence type="ECO:0000313" key="2">
    <source>
        <dbReference type="EMBL" id="PWE56382.1"/>
    </source>
</evidence>
<name>A0A2U2DSX0_9HYPH</name>
<keyword evidence="1" id="KW-0472">Membrane</keyword>
<feature type="transmembrane region" description="Helical" evidence="1">
    <location>
        <begin position="103"/>
        <end position="124"/>
    </location>
</feature>
<feature type="transmembrane region" description="Helical" evidence="1">
    <location>
        <begin position="60"/>
        <end position="83"/>
    </location>
</feature>
<keyword evidence="1" id="KW-1133">Transmembrane helix</keyword>
<protein>
    <recommendedName>
        <fullName evidence="4">Holin</fullName>
    </recommendedName>
</protein>
<keyword evidence="3" id="KW-1185">Reference proteome</keyword>
<sequence>MLAMLLKWVASGPLDRVLTSLDKSIDNETERQRIAGDVIARYVTTEAETRAAAMQSRTFWIIWALFAAPVGIWLGAICLDSVFLFSGQIADLPPSVKPYASQIIAAVFGSGGGVAGIQAIATALRGKK</sequence>
<evidence type="ECO:0000313" key="3">
    <source>
        <dbReference type="Proteomes" id="UP000245252"/>
    </source>
</evidence>
<dbReference type="EMBL" id="QFBC01000003">
    <property type="protein sequence ID" value="PWE56382.1"/>
    <property type="molecule type" value="Genomic_DNA"/>
</dbReference>
<dbReference type="RefSeq" id="WP_109457758.1">
    <property type="nucleotide sequence ID" value="NZ_QFBC01000003.1"/>
</dbReference>
<proteinExistence type="predicted"/>
<keyword evidence="1" id="KW-0812">Transmembrane</keyword>
<comment type="caution">
    <text evidence="2">The sequence shown here is derived from an EMBL/GenBank/DDBJ whole genome shotgun (WGS) entry which is preliminary data.</text>
</comment>
<evidence type="ECO:0008006" key="4">
    <source>
        <dbReference type="Google" id="ProtNLM"/>
    </source>
</evidence>
<reference evidence="2 3" key="1">
    <citation type="submission" date="2018-05" db="EMBL/GenBank/DDBJ databases">
        <title>The draft genome of strain NS-104.</title>
        <authorList>
            <person name="Hang P."/>
            <person name="Jiang J."/>
        </authorList>
    </citation>
    <scope>NUCLEOTIDE SEQUENCE [LARGE SCALE GENOMIC DNA]</scope>
    <source>
        <strain evidence="2 3">NS-104</strain>
    </source>
</reference>
<dbReference type="Proteomes" id="UP000245252">
    <property type="component" value="Unassembled WGS sequence"/>
</dbReference>
<evidence type="ECO:0000256" key="1">
    <source>
        <dbReference type="SAM" id="Phobius"/>
    </source>
</evidence>
<accession>A0A2U2DSX0</accession>
<dbReference type="AlphaFoldDB" id="A0A2U2DSX0"/>
<organism evidence="2 3">
    <name type="scientific">Metarhizobium album</name>
    <dbReference type="NCBI Taxonomy" id="2182425"/>
    <lineage>
        <taxon>Bacteria</taxon>
        <taxon>Pseudomonadati</taxon>
        <taxon>Pseudomonadota</taxon>
        <taxon>Alphaproteobacteria</taxon>
        <taxon>Hyphomicrobiales</taxon>
        <taxon>Rhizobiaceae</taxon>
        <taxon>Metarhizobium</taxon>
    </lineage>
</organism>
<gene>
    <name evidence="2" type="ORF">DEM27_08255</name>
</gene>